<dbReference type="RefSeq" id="WP_064038582.1">
    <property type="nucleotide sequence ID" value="NZ_LUUH01000099.1"/>
</dbReference>
<keyword evidence="1" id="KW-1133">Transmembrane helix</keyword>
<keyword evidence="1" id="KW-0812">Transmembrane</keyword>
<dbReference type="AlphaFoldDB" id="A0A177LW86"/>
<keyword evidence="1" id="KW-0472">Membrane</keyword>
<evidence type="ECO:0000313" key="3">
    <source>
        <dbReference type="Proteomes" id="UP000077763"/>
    </source>
</evidence>
<gene>
    <name evidence="2" type="ORF">A1353_02640</name>
</gene>
<protein>
    <submittedName>
        <fullName evidence="2">Uncharacterized protein</fullName>
    </submittedName>
</protein>
<accession>A0A177LW86</accession>
<evidence type="ECO:0000313" key="2">
    <source>
        <dbReference type="EMBL" id="OAH97523.1"/>
    </source>
</evidence>
<organism evidence="2 3">
    <name type="scientific">Methylomonas methanica</name>
    <dbReference type="NCBI Taxonomy" id="421"/>
    <lineage>
        <taxon>Bacteria</taxon>
        <taxon>Pseudomonadati</taxon>
        <taxon>Pseudomonadota</taxon>
        <taxon>Gammaproteobacteria</taxon>
        <taxon>Methylococcales</taxon>
        <taxon>Methylococcaceae</taxon>
        <taxon>Methylomonas</taxon>
    </lineage>
</organism>
<comment type="caution">
    <text evidence="2">The sequence shown here is derived from an EMBL/GenBank/DDBJ whole genome shotgun (WGS) entry which is preliminary data.</text>
</comment>
<evidence type="ECO:0000256" key="1">
    <source>
        <dbReference type="SAM" id="Phobius"/>
    </source>
</evidence>
<reference evidence="3" key="1">
    <citation type="submission" date="2016-03" db="EMBL/GenBank/DDBJ databases">
        <authorList>
            <person name="Heylen K."/>
            <person name="De Vos P."/>
            <person name="Vekeman B."/>
        </authorList>
    </citation>
    <scope>NUCLEOTIDE SEQUENCE [LARGE SCALE GENOMIC DNA]</scope>
    <source>
        <strain evidence="3">R-45371</strain>
    </source>
</reference>
<feature type="transmembrane region" description="Helical" evidence="1">
    <location>
        <begin position="28"/>
        <end position="50"/>
    </location>
</feature>
<dbReference type="EMBL" id="LUUH01000099">
    <property type="protein sequence ID" value="OAH97523.1"/>
    <property type="molecule type" value="Genomic_DNA"/>
</dbReference>
<dbReference type="Proteomes" id="UP000077763">
    <property type="component" value="Unassembled WGS sequence"/>
</dbReference>
<sequence length="106" mass="11948">MFLPFIAGNDLIAAIYFEVYADKPFAGFWLQIALITYFISPAIRYFNWVVSLAGGLQRYQLVSVSRQCCAGSAYSAREINPKGSVYPPQPEKMTGRLLKQVTILIY</sequence>
<name>A0A177LW86_METMH</name>
<proteinExistence type="predicted"/>